<dbReference type="Gene3D" id="3.30.70.890">
    <property type="entry name" value="GHMP kinase, C-terminal domain"/>
    <property type="match status" value="1"/>
</dbReference>
<dbReference type="InterPro" id="IPR006203">
    <property type="entry name" value="GHMP_knse_ATP-bd_CS"/>
</dbReference>
<evidence type="ECO:0000256" key="9">
    <source>
        <dbReference type="HAMAP-Rule" id="MF_00061"/>
    </source>
</evidence>
<dbReference type="RefSeq" id="WP_052009806.1">
    <property type="nucleotide sequence ID" value="NZ_JANSKA010000001.1"/>
</dbReference>
<dbReference type="HAMAP" id="MF_00061">
    <property type="entry name" value="IspE"/>
    <property type="match status" value="1"/>
</dbReference>
<evidence type="ECO:0000256" key="6">
    <source>
        <dbReference type="ARBA" id="ARBA00022777"/>
    </source>
</evidence>
<evidence type="ECO:0000256" key="4">
    <source>
        <dbReference type="ARBA" id="ARBA00022679"/>
    </source>
</evidence>
<protein>
    <recommendedName>
        <fullName evidence="3 9">4-diphosphocytidyl-2-C-methyl-D-erythritol kinase</fullName>
        <shortName evidence="9">CMK</shortName>
        <ecNumber evidence="2 9">2.7.1.148</ecNumber>
    </recommendedName>
    <alternativeName>
        <fullName evidence="8 9">4-(cytidine-5'-diphospho)-2-C-methyl-D-erythritol kinase</fullName>
    </alternativeName>
</protein>
<dbReference type="InterPro" id="IPR020568">
    <property type="entry name" value="Ribosomal_Su5_D2-typ_SF"/>
</dbReference>
<evidence type="ECO:0000259" key="11">
    <source>
        <dbReference type="Pfam" id="PF08544"/>
    </source>
</evidence>
<comment type="caution">
    <text evidence="12">The sequence shown here is derived from an EMBL/GenBank/DDBJ whole genome shotgun (WGS) entry which is preliminary data.</text>
</comment>
<accession>A0ABT1Z6F4</accession>
<dbReference type="Gene3D" id="3.30.230.10">
    <property type="match status" value="1"/>
</dbReference>
<dbReference type="EMBL" id="JANSKA010000001">
    <property type="protein sequence ID" value="MCR9035791.1"/>
    <property type="molecule type" value="Genomic_DNA"/>
</dbReference>
<evidence type="ECO:0000259" key="10">
    <source>
        <dbReference type="Pfam" id="PF00288"/>
    </source>
</evidence>
<gene>
    <name evidence="9" type="primary">ispE</name>
    <name evidence="12" type="ORF">NVS32_02310</name>
</gene>
<keyword evidence="13" id="KW-1185">Reference proteome</keyword>
<feature type="active site" evidence="9">
    <location>
        <position position="14"/>
    </location>
</feature>
<keyword evidence="6 9" id="KW-0418">Kinase</keyword>
<dbReference type="GO" id="GO:0016301">
    <property type="term" value="F:kinase activity"/>
    <property type="evidence" value="ECO:0007669"/>
    <property type="project" value="UniProtKB-KW"/>
</dbReference>
<keyword evidence="9" id="KW-0414">Isoprene biosynthesis</keyword>
<comment type="pathway">
    <text evidence="9">Isoprenoid biosynthesis; isopentenyl diphosphate biosynthesis via DXP pathway; isopentenyl diphosphate from 1-deoxy-D-xylulose 5-phosphate: step 3/6.</text>
</comment>
<evidence type="ECO:0000313" key="13">
    <source>
        <dbReference type="Proteomes" id="UP001204320"/>
    </source>
</evidence>
<feature type="domain" description="GHMP kinase C-terminal" evidence="11">
    <location>
        <begin position="206"/>
        <end position="278"/>
    </location>
</feature>
<reference evidence="12 13" key="1">
    <citation type="submission" date="2022-08" db="EMBL/GenBank/DDBJ databases">
        <title>Tractidigestivibacter montrealensis type strain KD21.</title>
        <authorList>
            <person name="Diop K."/>
            <person name="Richard C."/>
            <person name="Routy B."/>
        </authorList>
    </citation>
    <scope>NUCLEOTIDE SEQUENCE [LARGE SCALE GENOMIC DNA]</scope>
    <source>
        <strain evidence="12 13">KD21</strain>
    </source>
</reference>
<dbReference type="PROSITE" id="PS00627">
    <property type="entry name" value="GHMP_KINASES_ATP"/>
    <property type="match status" value="1"/>
</dbReference>
<evidence type="ECO:0000256" key="1">
    <source>
        <dbReference type="ARBA" id="ARBA00009684"/>
    </source>
</evidence>
<dbReference type="Pfam" id="PF08544">
    <property type="entry name" value="GHMP_kinases_C"/>
    <property type="match status" value="1"/>
</dbReference>
<comment type="similarity">
    <text evidence="1 9">Belongs to the GHMP kinase family. IspE subfamily.</text>
</comment>
<keyword evidence="4 9" id="KW-0808">Transferase</keyword>
<dbReference type="InterPro" id="IPR014721">
    <property type="entry name" value="Ribsml_uS5_D2-typ_fold_subgr"/>
</dbReference>
<dbReference type="InterPro" id="IPR004424">
    <property type="entry name" value="IspE"/>
</dbReference>
<evidence type="ECO:0000256" key="2">
    <source>
        <dbReference type="ARBA" id="ARBA00012052"/>
    </source>
</evidence>
<feature type="domain" description="GHMP kinase N-terminal" evidence="10">
    <location>
        <begin position="71"/>
        <end position="144"/>
    </location>
</feature>
<dbReference type="InterPro" id="IPR013750">
    <property type="entry name" value="GHMP_kinase_C_dom"/>
</dbReference>
<dbReference type="SUPFAM" id="SSF55060">
    <property type="entry name" value="GHMP Kinase, C-terminal domain"/>
    <property type="match status" value="1"/>
</dbReference>
<name>A0ABT1Z6F4_9ACTN</name>
<dbReference type="Pfam" id="PF00288">
    <property type="entry name" value="GHMP_kinases_N"/>
    <property type="match status" value="1"/>
</dbReference>
<evidence type="ECO:0000256" key="8">
    <source>
        <dbReference type="ARBA" id="ARBA00032554"/>
    </source>
</evidence>
<dbReference type="EC" id="2.7.1.148" evidence="2 9"/>
<proteinExistence type="inferred from homology"/>
<dbReference type="PANTHER" id="PTHR43527">
    <property type="entry name" value="4-DIPHOSPHOCYTIDYL-2-C-METHYL-D-ERYTHRITOL KINASE, CHLOROPLASTIC"/>
    <property type="match status" value="1"/>
</dbReference>
<dbReference type="PIRSF" id="PIRSF010376">
    <property type="entry name" value="IspE"/>
    <property type="match status" value="1"/>
</dbReference>
<evidence type="ECO:0000313" key="12">
    <source>
        <dbReference type="EMBL" id="MCR9035791.1"/>
    </source>
</evidence>
<keyword evidence="7 9" id="KW-0067">ATP-binding</keyword>
<evidence type="ECO:0000256" key="7">
    <source>
        <dbReference type="ARBA" id="ARBA00022840"/>
    </source>
</evidence>
<evidence type="ECO:0000256" key="3">
    <source>
        <dbReference type="ARBA" id="ARBA00017473"/>
    </source>
</evidence>
<comment type="caution">
    <text evidence="9">Lacks conserved residue(s) required for the propagation of feature annotation.</text>
</comment>
<evidence type="ECO:0000256" key="5">
    <source>
        <dbReference type="ARBA" id="ARBA00022741"/>
    </source>
</evidence>
<keyword evidence="5 9" id="KW-0547">Nucleotide-binding</keyword>
<comment type="catalytic activity">
    <reaction evidence="9">
        <text>4-CDP-2-C-methyl-D-erythritol + ATP = 4-CDP-2-C-methyl-D-erythritol 2-phosphate + ADP + H(+)</text>
        <dbReference type="Rhea" id="RHEA:18437"/>
        <dbReference type="ChEBI" id="CHEBI:15378"/>
        <dbReference type="ChEBI" id="CHEBI:30616"/>
        <dbReference type="ChEBI" id="CHEBI:57823"/>
        <dbReference type="ChEBI" id="CHEBI:57919"/>
        <dbReference type="ChEBI" id="CHEBI:456216"/>
        <dbReference type="EC" id="2.7.1.148"/>
    </reaction>
</comment>
<comment type="function">
    <text evidence="9">Catalyzes the phosphorylation of the position 2 hydroxy group of 4-diphosphocytidyl-2C-methyl-D-erythritol.</text>
</comment>
<organism evidence="12 13">
    <name type="scientific">Tractidigestivibacter montrealensis</name>
    <dbReference type="NCBI Taxonomy" id="2972466"/>
    <lineage>
        <taxon>Bacteria</taxon>
        <taxon>Bacillati</taxon>
        <taxon>Actinomycetota</taxon>
        <taxon>Coriobacteriia</taxon>
        <taxon>Coriobacteriales</taxon>
        <taxon>Atopobiaceae</taxon>
        <taxon>Tractidigestivibacter</taxon>
    </lineage>
</organism>
<dbReference type="Proteomes" id="UP001204320">
    <property type="component" value="Unassembled WGS sequence"/>
</dbReference>
<dbReference type="PANTHER" id="PTHR43527:SF2">
    <property type="entry name" value="4-DIPHOSPHOCYTIDYL-2-C-METHYL-D-ERYTHRITOL KINASE, CHLOROPLASTIC"/>
    <property type="match status" value="1"/>
</dbReference>
<dbReference type="InterPro" id="IPR006204">
    <property type="entry name" value="GHMP_kinase_N_dom"/>
</dbReference>
<feature type="active site" evidence="9">
    <location>
        <position position="139"/>
    </location>
</feature>
<sequence length="296" mass="31277">MPRSRLQTVQAPCKINLHLGIYAEKDARGYHRVDSVMVPVGLFNTITIESAPETSVAFEPSFDGLVRGNATQRAIELLSRALGVEECVSVRIERRIPSGGGLGSSSADAGSVLRALAERWDVDPLDQRVVDVARRVGADVAFFLNPVPSLLRGAGDVLENTFPVLGGVPLALVMPADCASSTREVYEEFDRVPTAPESPDALCDTLARGDVPGVAAHLYNNLAPAALRLKPAMGEPAAWLAQQSGVIASQITGSGSCSFAICESASGAERIARAAENEHGWWAKAVFTVGLDGQVC</sequence>
<dbReference type="InterPro" id="IPR036554">
    <property type="entry name" value="GHMP_kinase_C_sf"/>
</dbReference>
<dbReference type="SUPFAM" id="SSF54211">
    <property type="entry name" value="Ribosomal protein S5 domain 2-like"/>
    <property type="match status" value="1"/>
</dbReference>